<organism evidence="1 2">
    <name type="scientific">Leifsonia aquatica ATCC 14665</name>
    <dbReference type="NCBI Taxonomy" id="1358026"/>
    <lineage>
        <taxon>Bacteria</taxon>
        <taxon>Bacillati</taxon>
        <taxon>Actinomycetota</taxon>
        <taxon>Actinomycetes</taxon>
        <taxon>Micrococcales</taxon>
        <taxon>Microbacteriaceae</taxon>
        <taxon>Leifsonia</taxon>
    </lineage>
</organism>
<name>U2RRJ9_LEIAQ</name>
<evidence type="ECO:0000313" key="1">
    <source>
        <dbReference type="EMBL" id="ERK71194.1"/>
    </source>
</evidence>
<dbReference type="Proteomes" id="UP000016605">
    <property type="component" value="Unassembled WGS sequence"/>
</dbReference>
<dbReference type="PATRIC" id="fig|1358026.3.peg.2094"/>
<comment type="caution">
    <text evidence="1">The sequence shown here is derived from an EMBL/GenBank/DDBJ whole genome shotgun (WGS) entry which is preliminary data.</text>
</comment>
<gene>
    <name evidence="1" type="ORF">N136_02460</name>
</gene>
<proteinExistence type="predicted"/>
<dbReference type="HOGENOM" id="CLU_2728198_0_0_11"/>
<dbReference type="AlphaFoldDB" id="U2RRJ9"/>
<evidence type="ECO:0008006" key="3">
    <source>
        <dbReference type="Google" id="ProtNLM"/>
    </source>
</evidence>
<reference evidence="1 2" key="1">
    <citation type="submission" date="2013-08" db="EMBL/GenBank/DDBJ databases">
        <authorList>
            <person name="Weinstock G."/>
            <person name="Sodergren E."/>
            <person name="Wylie T."/>
            <person name="Fulton L."/>
            <person name="Fulton R."/>
            <person name="Fronick C."/>
            <person name="O'Laughlin M."/>
            <person name="Godfrey J."/>
            <person name="Miner T."/>
            <person name="Herter B."/>
            <person name="Appelbaum E."/>
            <person name="Cordes M."/>
            <person name="Lek S."/>
            <person name="Wollam A."/>
            <person name="Pepin K.H."/>
            <person name="Palsikar V.B."/>
            <person name="Mitreva M."/>
            <person name="Wilson R.K."/>
        </authorList>
    </citation>
    <scope>NUCLEOTIDE SEQUENCE [LARGE SCALE GENOMIC DNA]</scope>
    <source>
        <strain evidence="1 2">ATCC 14665</strain>
    </source>
</reference>
<sequence>RGHPRERVCSVPYFVLTKRPQYRALLGGLLAAIDDGRLRVAAPEVFAFDDLWEADRAAERIEPGRKVVLAV</sequence>
<feature type="non-terminal residue" evidence="1">
    <location>
        <position position="1"/>
    </location>
</feature>
<accession>U2RRJ9</accession>
<protein>
    <recommendedName>
        <fullName evidence="3">Alcohol dehydrogenase-like C-terminal domain-containing protein</fullName>
    </recommendedName>
</protein>
<dbReference type="EMBL" id="AWVQ01000316">
    <property type="protein sequence ID" value="ERK71194.1"/>
    <property type="molecule type" value="Genomic_DNA"/>
</dbReference>
<evidence type="ECO:0000313" key="2">
    <source>
        <dbReference type="Proteomes" id="UP000016605"/>
    </source>
</evidence>